<evidence type="ECO:0000259" key="2">
    <source>
        <dbReference type="Pfam" id="PF13144"/>
    </source>
</evidence>
<name>A0A2Z5FUJ9_9BACT</name>
<protein>
    <recommendedName>
        <fullName evidence="2">Flagella basal body P-ring formation protein FlgA SAF domain-containing protein</fullName>
    </recommendedName>
</protein>
<dbReference type="KEGG" id="abas:ACPOL_1069"/>
<accession>A0A2Z5FUJ9</accession>
<dbReference type="Proteomes" id="UP000253606">
    <property type="component" value="Chromosome"/>
</dbReference>
<proteinExistence type="predicted"/>
<reference evidence="3 4" key="1">
    <citation type="journal article" date="2018" name="Front. Microbiol.">
        <title>Hydrolytic Capabilities as a Key to Environmental Success: Chitinolytic and Cellulolytic Acidobacteria From Acidic Sub-arctic Soils and Boreal Peatlands.</title>
        <authorList>
            <person name="Belova S.E."/>
            <person name="Ravin N.V."/>
            <person name="Pankratov T.A."/>
            <person name="Rakitin A.L."/>
            <person name="Ivanova A.A."/>
            <person name="Beletsky A.V."/>
            <person name="Mardanov A.V."/>
            <person name="Sinninghe Damste J.S."/>
            <person name="Dedysh S.N."/>
        </authorList>
    </citation>
    <scope>NUCLEOTIDE SEQUENCE [LARGE SCALE GENOMIC DNA]</scope>
    <source>
        <strain evidence="3 4">SBC82</strain>
    </source>
</reference>
<dbReference type="Gene3D" id="2.30.30.760">
    <property type="match status" value="1"/>
</dbReference>
<dbReference type="InterPro" id="IPR017585">
    <property type="entry name" value="SAF_FlgA"/>
</dbReference>
<sequence>MERCAHPEMPNVAIESLAFDHSGQGSVAPYSSAGGLNAQSVQADNNHERKTGSALPLVLAGSRVRLWRQDPIARIDLSGVALESGLYGSLVKVRLTSGGNVLQGIVRSTGSVELNSIAGPGFTREDQ</sequence>
<evidence type="ECO:0000313" key="3">
    <source>
        <dbReference type="EMBL" id="AXC10420.1"/>
    </source>
</evidence>
<evidence type="ECO:0000256" key="1">
    <source>
        <dbReference type="SAM" id="MobiDB-lite"/>
    </source>
</evidence>
<organism evidence="3 4">
    <name type="scientific">Acidisarcina polymorpha</name>
    <dbReference type="NCBI Taxonomy" id="2211140"/>
    <lineage>
        <taxon>Bacteria</taxon>
        <taxon>Pseudomonadati</taxon>
        <taxon>Acidobacteriota</taxon>
        <taxon>Terriglobia</taxon>
        <taxon>Terriglobales</taxon>
        <taxon>Acidobacteriaceae</taxon>
        <taxon>Acidisarcina</taxon>
    </lineage>
</organism>
<keyword evidence="4" id="KW-1185">Reference proteome</keyword>
<gene>
    <name evidence="3" type="ORF">ACPOL_1069</name>
</gene>
<feature type="domain" description="Flagella basal body P-ring formation protein FlgA SAF" evidence="2">
    <location>
        <begin position="32"/>
        <end position="113"/>
    </location>
</feature>
<dbReference type="Pfam" id="PF13144">
    <property type="entry name" value="ChapFlgA"/>
    <property type="match status" value="1"/>
</dbReference>
<dbReference type="AlphaFoldDB" id="A0A2Z5FUJ9"/>
<evidence type="ECO:0000313" key="4">
    <source>
        <dbReference type="Proteomes" id="UP000253606"/>
    </source>
</evidence>
<feature type="region of interest" description="Disordered" evidence="1">
    <location>
        <begin position="30"/>
        <end position="52"/>
    </location>
</feature>
<dbReference type="EMBL" id="CP030840">
    <property type="protein sequence ID" value="AXC10420.1"/>
    <property type="molecule type" value="Genomic_DNA"/>
</dbReference>